<name>Q7UYP3_RHOBA</name>
<sequence length="137" mass="15174">MGIRTKRCVLGRLDANSEKMLGDRDVQLNADYLNGLNKAERCVHRFTISRGQEFVETAEKTIHALARDEWGGLNSGGELLAAIVVPNEPATAKVLKLASGGWRSVATPWRSIVTRALPRASPTCLSRHFGRRLRNDH</sequence>
<organism evidence="1 2">
    <name type="scientific">Rhodopirellula baltica (strain DSM 10527 / NCIMB 13988 / SH1)</name>
    <dbReference type="NCBI Taxonomy" id="243090"/>
    <lineage>
        <taxon>Bacteria</taxon>
        <taxon>Pseudomonadati</taxon>
        <taxon>Planctomycetota</taxon>
        <taxon>Planctomycetia</taxon>
        <taxon>Pirellulales</taxon>
        <taxon>Pirellulaceae</taxon>
        <taxon>Rhodopirellula</taxon>
    </lineage>
</organism>
<accession>Q7UYP3</accession>
<dbReference type="EnsemblBacteria" id="CAD71599">
    <property type="protein sequence ID" value="CAD71599"/>
    <property type="gene ID" value="RB464"/>
</dbReference>
<gene>
    <name evidence="1" type="ordered locus">RB464</name>
</gene>
<proteinExistence type="predicted"/>
<dbReference type="AlphaFoldDB" id="Q7UYP3"/>
<evidence type="ECO:0000313" key="2">
    <source>
        <dbReference type="Proteomes" id="UP000001025"/>
    </source>
</evidence>
<dbReference type="OrthoDB" id="9757917at2"/>
<evidence type="ECO:0000313" key="1">
    <source>
        <dbReference type="EMBL" id="CAD71599.1"/>
    </source>
</evidence>
<dbReference type="eggNOG" id="COG1198">
    <property type="taxonomic scope" value="Bacteria"/>
</dbReference>
<keyword evidence="2" id="KW-1185">Reference proteome</keyword>
<dbReference type="KEGG" id="rba:RB464"/>
<dbReference type="STRING" id="243090.RB464"/>
<reference evidence="1 2" key="1">
    <citation type="journal article" date="2003" name="Proc. Natl. Acad. Sci. U.S.A.">
        <title>Complete genome sequence of the marine planctomycete Pirellula sp. strain 1.</title>
        <authorList>
            <person name="Gloeckner F.O."/>
            <person name="Kube M."/>
            <person name="Bauer M."/>
            <person name="Teeling H."/>
            <person name="Lombardot T."/>
            <person name="Ludwig W."/>
            <person name="Gade D."/>
            <person name="Beck A."/>
            <person name="Borzym K."/>
            <person name="Heitmann K."/>
            <person name="Rabus R."/>
            <person name="Schlesner H."/>
            <person name="Amann R."/>
            <person name="Reinhardt R."/>
        </authorList>
    </citation>
    <scope>NUCLEOTIDE SEQUENCE [LARGE SCALE GENOMIC DNA]</scope>
    <source>
        <strain evidence="2">DSM 10527 / NCIMB 13988 / SH1</strain>
    </source>
</reference>
<dbReference type="Proteomes" id="UP000001025">
    <property type="component" value="Chromosome"/>
</dbReference>
<dbReference type="HOGENOM" id="CLU_1863599_0_0_0"/>
<dbReference type="InParanoid" id="Q7UYP3"/>
<dbReference type="EMBL" id="BX294133">
    <property type="protein sequence ID" value="CAD71599.1"/>
    <property type="molecule type" value="Genomic_DNA"/>
</dbReference>
<protein>
    <submittedName>
        <fullName evidence="1">Uncharacterized protein</fullName>
    </submittedName>
</protein>